<reference evidence="2" key="1">
    <citation type="submission" date="2019-08" db="EMBL/GenBank/DDBJ databases">
        <authorList>
            <person name="Kucharzyk K."/>
            <person name="Murdoch R.W."/>
            <person name="Higgins S."/>
            <person name="Loffler F."/>
        </authorList>
    </citation>
    <scope>NUCLEOTIDE SEQUENCE</scope>
</reference>
<dbReference type="AlphaFoldDB" id="A0A645ARI2"/>
<dbReference type="EMBL" id="VSSQ01013754">
    <property type="protein sequence ID" value="MPM52204.1"/>
    <property type="molecule type" value="Genomic_DNA"/>
</dbReference>
<organism evidence="2">
    <name type="scientific">bioreactor metagenome</name>
    <dbReference type="NCBI Taxonomy" id="1076179"/>
    <lineage>
        <taxon>unclassified sequences</taxon>
        <taxon>metagenomes</taxon>
        <taxon>ecological metagenomes</taxon>
    </lineage>
</organism>
<name>A0A645ARI2_9ZZZZ</name>
<feature type="region of interest" description="Disordered" evidence="1">
    <location>
        <begin position="1"/>
        <end position="132"/>
    </location>
</feature>
<protein>
    <submittedName>
        <fullName evidence="2">Uncharacterized protein</fullName>
    </submittedName>
</protein>
<feature type="compositionally biased region" description="Polar residues" evidence="1">
    <location>
        <begin position="120"/>
        <end position="132"/>
    </location>
</feature>
<proteinExistence type="predicted"/>
<gene>
    <name evidence="2" type="ORF">SDC9_98960</name>
</gene>
<evidence type="ECO:0000256" key="1">
    <source>
        <dbReference type="SAM" id="MobiDB-lite"/>
    </source>
</evidence>
<sequence length="132" mass="14126">MAGAERHRQPGAQESGERPDQQGSQHADPQAGAQRRVPDRHVRAGHEHHQAEADLGEEGEGVVGGVQHPQAGGTEQQPDTELADDDRQVRGPGEGQHRPGQRHQAQQGQDAETHGRAGSTMRTGMSVFSSVQ</sequence>
<accession>A0A645ARI2</accession>
<comment type="caution">
    <text evidence="2">The sequence shown here is derived from an EMBL/GenBank/DDBJ whole genome shotgun (WGS) entry which is preliminary data.</text>
</comment>
<evidence type="ECO:0000313" key="2">
    <source>
        <dbReference type="EMBL" id="MPM52204.1"/>
    </source>
</evidence>
<feature type="compositionally biased region" description="Basic and acidic residues" evidence="1">
    <location>
        <begin position="36"/>
        <end position="52"/>
    </location>
</feature>